<dbReference type="EMBL" id="QGSV01000269">
    <property type="protein sequence ID" value="PWU45086.1"/>
    <property type="molecule type" value="Genomic_DNA"/>
</dbReference>
<feature type="region of interest" description="Disordered" evidence="1">
    <location>
        <begin position="42"/>
        <end position="67"/>
    </location>
</feature>
<keyword evidence="3" id="KW-1185">Reference proteome</keyword>
<gene>
    <name evidence="2" type="ORF">DLJ46_22625</name>
</gene>
<reference evidence="3" key="1">
    <citation type="submission" date="2018-05" db="EMBL/GenBank/DDBJ databases">
        <title>Micromonospora globispora sp. nov. and Micromonospora rugosa sp. nov., isolated from marine sediment.</title>
        <authorList>
            <person name="Carro L."/>
            <person name="Aysel V."/>
            <person name="Cetin D."/>
            <person name="Igual J.M."/>
            <person name="Klenk H.-P."/>
            <person name="Trujillo M.E."/>
            <person name="Sahin N."/>
        </authorList>
    </citation>
    <scope>NUCLEOTIDE SEQUENCE [LARGE SCALE GENOMIC DNA]</scope>
    <source>
        <strain evidence="3">S2904</strain>
    </source>
</reference>
<dbReference type="Proteomes" id="UP000245683">
    <property type="component" value="Unassembled WGS sequence"/>
</dbReference>
<feature type="compositionally biased region" description="Basic and acidic residues" evidence="1">
    <location>
        <begin position="44"/>
        <end position="53"/>
    </location>
</feature>
<protein>
    <submittedName>
        <fullName evidence="2">Uncharacterized protein</fullName>
    </submittedName>
</protein>
<accession>A0A317JWD3</accession>
<proteinExistence type="predicted"/>
<dbReference type="AlphaFoldDB" id="A0A317JWD3"/>
<evidence type="ECO:0000313" key="2">
    <source>
        <dbReference type="EMBL" id="PWU45086.1"/>
    </source>
</evidence>
<feature type="compositionally biased region" description="Polar residues" evidence="1">
    <location>
        <begin position="54"/>
        <end position="67"/>
    </location>
</feature>
<evidence type="ECO:0000313" key="3">
    <source>
        <dbReference type="Proteomes" id="UP000245683"/>
    </source>
</evidence>
<comment type="caution">
    <text evidence="2">The sequence shown here is derived from an EMBL/GenBank/DDBJ whole genome shotgun (WGS) entry which is preliminary data.</text>
</comment>
<name>A0A317JWD3_9ACTN</name>
<sequence length="67" mass="7319">MLVVLGAVAALVAAAYAVVARRDRRRLASAEDATAVRDAQVRQQRYEAERHGSQGDTWQRGQHGQSS</sequence>
<evidence type="ECO:0000256" key="1">
    <source>
        <dbReference type="SAM" id="MobiDB-lite"/>
    </source>
</evidence>
<organism evidence="2 3">
    <name type="scientific">Micromonospora globispora</name>
    <dbReference type="NCBI Taxonomy" id="1450148"/>
    <lineage>
        <taxon>Bacteria</taxon>
        <taxon>Bacillati</taxon>
        <taxon>Actinomycetota</taxon>
        <taxon>Actinomycetes</taxon>
        <taxon>Micromonosporales</taxon>
        <taxon>Micromonosporaceae</taxon>
        <taxon>Micromonospora</taxon>
    </lineage>
</organism>